<reference evidence="1" key="1">
    <citation type="submission" date="2022-10" db="EMBL/GenBank/DDBJ databases">
        <title>Rhodococcus ferula Z13 complete genome.</title>
        <authorList>
            <person name="Long X."/>
            <person name="Zang M."/>
        </authorList>
    </citation>
    <scope>NUCLEOTIDE SEQUENCE</scope>
    <source>
        <strain evidence="1">Z13</strain>
    </source>
</reference>
<dbReference type="Proteomes" id="UP001156484">
    <property type="component" value="Chromosome"/>
</dbReference>
<gene>
    <name evidence="1" type="ORF">OED52_06865</name>
</gene>
<name>A0ACD4DKL2_9NOCA</name>
<evidence type="ECO:0000313" key="2">
    <source>
        <dbReference type="Proteomes" id="UP001156484"/>
    </source>
</evidence>
<accession>A0ACD4DKL2</accession>
<sequence length="550" mass="57091">MTTTDYPDLTAAPATTVDDLLPRARTDMDALLETSCRAPLPPVPDGPACEPAHSVVLLATSPVPSASVAAPVHGVRTDAPLHELGVLDLLAAYRTGTTTPTDVLAALRVRWSDAELVGGAVLAVVDGADEAAAESDRRWSTGTVRPLEGIFFAVKDIIDVAGAPVTAGSRTTGDRIAAADATVVARLREAGAIPVLMTATTEFACGAPHNARYGAVTNPWDRTRWTGGSSTGSAGALAARLVPLALGTDTGGSIRVPSALCNLTGIKPTYGLVPRTGVASLSWTLDHIGPMARSAADLRAVLDVLAGPDGHDPAAVPDAVARQVRSALAAAGSSEAPSLAGVRLGVPTAWFTELCDAGVLAAWQSVVETFRGLGAEIVPVDVPDAHRLHDDVTIVMTSELASNQEGSLGRFELYDIGTQVRIARGFVPSAVDYLRSVRRRSLAQRATLDAFDAAGVDLLVTPGIGATAARLSDVTMEIDGVRHPMQSIVGRNTGLFDYLGFPAVMAPAGFSEGMPVGVQLVGRPWADDTCLRLAQVLQAVTDVHDRRADD</sequence>
<evidence type="ECO:0000313" key="1">
    <source>
        <dbReference type="EMBL" id="UYP20248.1"/>
    </source>
</evidence>
<organism evidence="1 2">
    <name type="scientific">Rhodococcus sacchari</name>
    <dbReference type="NCBI Taxonomy" id="2962047"/>
    <lineage>
        <taxon>Bacteria</taxon>
        <taxon>Bacillati</taxon>
        <taxon>Actinomycetota</taxon>
        <taxon>Actinomycetes</taxon>
        <taxon>Mycobacteriales</taxon>
        <taxon>Nocardiaceae</taxon>
        <taxon>Rhodococcus</taxon>
    </lineage>
</organism>
<protein>
    <submittedName>
        <fullName evidence="1">Amidase</fullName>
    </submittedName>
</protein>
<dbReference type="EMBL" id="CP107551">
    <property type="protein sequence ID" value="UYP20248.1"/>
    <property type="molecule type" value="Genomic_DNA"/>
</dbReference>
<keyword evidence="2" id="KW-1185">Reference proteome</keyword>
<proteinExistence type="predicted"/>